<dbReference type="AlphaFoldDB" id="A0A110B6F5"/>
<dbReference type="InterPro" id="IPR031796">
    <property type="entry name" value="DUF5076"/>
</dbReference>
<protein>
    <submittedName>
        <fullName evidence="1">Uncharacterized protein</fullName>
    </submittedName>
</protein>
<dbReference type="RefSeq" id="WP_096354421.1">
    <property type="nucleotide sequence ID" value="NZ_AP017313.1"/>
</dbReference>
<dbReference type="Gene3D" id="3.30.2370.10">
    <property type="entry name" value="putative pyruvate dehydrogenase"/>
    <property type="match status" value="1"/>
</dbReference>
<dbReference type="EMBL" id="AP017313">
    <property type="protein sequence ID" value="BAU55918.1"/>
    <property type="molecule type" value="Genomic_DNA"/>
</dbReference>
<dbReference type="OrthoDB" id="284440at2"/>
<proteinExistence type="predicted"/>
<dbReference type="Proteomes" id="UP000218263">
    <property type="component" value="Chromosome"/>
</dbReference>
<dbReference type="Pfam" id="PF16826">
    <property type="entry name" value="DUF5076"/>
    <property type="match status" value="1"/>
</dbReference>
<evidence type="ECO:0000313" key="1">
    <source>
        <dbReference type="EMBL" id="BAU55918.1"/>
    </source>
</evidence>
<organism evidence="1 2">
    <name type="scientific">Mucilaginibacter gotjawali</name>
    <dbReference type="NCBI Taxonomy" id="1550579"/>
    <lineage>
        <taxon>Bacteria</taxon>
        <taxon>Pseudomonadati</taxon>
        <taxon>Bacteroidota</taxon>
        <taxon>Sphingobacteriia</taxon>
        <taxon>Sphingobacteriales</taxon>
        <taxon>Sphingobacteriaceae</taxon>
        <taxon>Mucilaginibacter</taxon>
    </lineage>
</organism>
<evidence type="ECO:0000313" key="2">
    <source>
        <dbReference type="Proteomes" id="UP000218263"/>
    </source>
</evidence>
<name>A0A110B6F5_9SPHI</name>
<sequence>MNELNIPPEALKDKDAFELLRVWAAFEEQHVIINSGLSGGPKAFGFLLAELALHGSKLYGQRLEKDELETLKEILDGFNNEIIKESGNPSGSIEE</sequence>
<reference evidence="1 2" key="1">
    <citation type="submission" date="2015-12" db="EMBL/GenBank/DDBJ databases">
        <title>Genome sequence of Mucilaginibacter gotjawali.</title>
        <authorList>
            <person name="Lee J.S."/>
            <person name="Lee K.C."/>
            <person name="Kim K.K."/>
            <person name="Lee B.W."/>
        </authorList>
    </citation>
    <scope>NUCLEOTIDE SEQUENCE [LARGE SCALE GENOMIC DNA]</scope>
    <source>
        <strain evidence="1 2">SA3-7</strain>
    </source>
</reference>
<gene>
    <name evidence="1" type="ORF">MgSA37_04110</name>
</gene>
<accession>A0A110B6F5</accession>
<keyword evidence="2" id="KW-1185">Reference proteome</keyword>
<dbReference type="KEGG" id="mgot:MgSA37_04110"/>